<name>B7P232_IXOSC</name>
<dbReference type="InParanoid" id="B7P232"/>
<gene>
    <name evidence="1" type="ORF">IscW_ISCW015918</name>
</gene>
<sequence length="70" mass="8249">MFPTVRAARGDRAAKSLARRLLEPHRRYWLPTRWATLLLTLAARCIEASAPRRLGNVRTEDLFHHRDLYH</sequence>
<protein>
    <submittedName>
        <fullName evidence="1 2">Uncharacterized protein</fullName>
    </submittedName>
</protein>
<dbReference type="EMBL" id="ABJB010168310">
    <property type="status" value="NOT_ANNOTATED_CDS"/>
    <property type="molecule type" value="Genomic_DNA"/>
</dbReference>
<dbReference type="EnsemblMetazoa" id="ISCW015918-RA">
    <property type="protein sequence ID" value="ISCW015918-PA"/>
    <property type="gene ID" value="ISCW015918"/>
</dbReference>
<accession>B7P232</accession>
<reference evidence="2" key="2">
    <citation type="submission" date="2020-05" db="UniProtKB">
        <authorList>
            <consortium name="EnsemblMetazoa"/>
        </authorList>
    </citation>
    <scope>IDENTIFICATION</scope>
    <source>
        <strain evidence="2">wikel</strain>
    </source>
</reference>
<dbReference type="HOGENOM" id="CLU_2760609_0_0_1"/>
<dbReference type="PaxDb" id="6945-B7P232"/>
<dbReference type="EMBL" id="DS620030">
    <property type="protein sequence ID" value="EEC00654.1"/>
    <property type="molecule type" value="Genomic_DNA"/>
</dbReference>
<keyword evidence="3" id="KW-1185">Reference proteome</keyword>
<organism>
    <name type="scientific">Ixodes scapularis</name>
    <name type="common">Black-legged tick</name>
    <name type="synonym">Deer tick</name>
    <dbReference type="NCBI Taxonomy" id="6945"/>
    <lineage>
        <taxon>Eukaryota</taxon>
        <taxon>Metazoa</taxon>
        <taxon>Ecdysozoa</taxon>
        <taxon>Arthropoda</taxon>
        <taxon>Chelicerata</taxon>
        <taxon>Arachnida</taxon>
        <taxon>Acari</taxon>
        <taxon>Parasitiformes</taxon>
        <taxon>Ixodida</taxon>
        <taxon>Ixodoidea</taxon>
        <taxon>Ixodidae</taxon>
        <taxon>Ixodinae</taxon>
        <taxon>Ixodes</taxon>
    </lineage>
</organism>
<evidence type="ECO:0000313" key="1">
    <source>
        <dbReference type="EMBL" id="EEC00654.1"/>
    </source>
</evidence>
<reference evidence="1 3" key="1">
    <citation type="submission" date="2008-03" db="EMBL/GenBank/DDBJ databases">
        <title>Annotation of Ixodes scapularis.</title>
        <authorList>
            <consortium name="Ixodes scapularis Genome Project Consortium"/>
            <person name="Caler E."/>
            <person name="Hannick L.I."/>
            <person name="Bidwell S."/>
            <person name="Joardar V."/>
            <person name="Thiagarajan M."/>
            <person name="Amedeo P."/>
            <person name="Galinsky K.J."/>
            <person name="Schobel S."/>
            <person name="Inman J."/>
            <person name="Hostetler J."/>
            <person name="Miller J."/>
            <person name="Hammond M."/>
            <person name="Megy K."/>
            <person name="Lawson D."/>
            <person name="Kodira C."/>
            <person name="Sutton G."/>
            <person name="Meyer J."/>
            <person name="Hill C.A."/>
            <person name="Birren B."/>
            <person name="Nene V."/>
            <person name="Collins F."/>
            <person name="Alarcon-Chaidez F."/>
            <person name="Wikel S."/>
            <person name="Strausberg R."/>
        </authorList>
    </citation>
    <scope>NUCLEOTIDE SEQUENCE [LARGE SCALE GENOMIC DNA]</scope>
    <source>
        <strain evidence="3">Wikel</strain>
        <strain evidence="1">Wikel colony</strain>
    </source>
</reference>
<dbReference type="Proteomes" id="UP000001555">
    <property type="component" value="Unassembled WGS sequence"/>
</dbReference>
<dbReference type="VEuPathDB" id="VectorBase:ISCW015918"/>
<evidence type="ECO:0000313" key="2">
    <source>
        <dbReference type="EnsemblMetazoa" id="ISCW015918-PA"/>
    </source>
</evidence>
<dbReference type="AlphaFoldDB" id="B7P232"/>
<evidence type="ECO:0000313" key="3">
    <source>
        <dbReference type="Proteomes" id="UP000001555"/>
    </source>
</evidence>
<dbReference type="VEuPathDB" id="VectorBase:ISCI015918"/>
<proteinExistence type="predicted"/>